<dbReference type="InterPro" id="IPR052709">
    <property type="entry name" value="Transposase-MT_Hybrid"/>
</dbReference>
<organism evidence="3 4">
    <name type="scientific">Globodera rostochiensis</name>
    <name type="common">Golden nematode worm</name>
    <name type="synonym">Heterodera rostochiensis</name>
    <dbReference type="NCBI Taxonomy" id="31243"/>
    <lineage>
        <taxon>Eukaryota</taxon>
        <taxon>Metazoa</taxon>
        <taxon>Ecdysozoa</taxon>
        <taxon>Nematoda</taxon>
        <taxon>Chromadorea</taxon>
        <taxon>Rhabditida</taxon>
        <taxon>Tylenchina</taxon>
        <taxon>Tylenchomorpha</taxon>
        <taxon>Tylenchoidea</taxon>
        <taxon>Heteroderidae</taxon>
        <taxon>Heteroderinae</taxon>
        <taxon>Globodera</taxon>
    </lineage>
</organism>
<dbReference type="PANTHER" id="PTHR46060:SF2">
    <property type="entry name" value="HISTONE-LYSINE N-METHYLTRANSFERASE SETMAR"/>
    <property type="match status" value="1"/>
</dbReference>
<dbReference type="Gene3D" id="1.10.10.1450">
    <property type="match status" value="1"/>
</dbReference>
<dbReference type="GO" id="GO:0044547">
    <property type="term" value="F:DNA topoisomerase binding"/>
    <property type="evidence" value="ECO:0007669"/>
    <property type="project" value="TreeGrafter"/>
</dbReference>
<accession>A0A914GQP3</accession>
<dbReference type="Proteomes" id="UP000887572">
    <property type="component" value="Unplaced"/>
</dbReference>
<evidence type="ECO:0000313" key="3">
    <source>
        <dbReference type="Proteomes" id="UP000887572"/>
    </source>
</evidence>
<proteinExistence type="predicted"/>
<dbReference type="GO" id="GO:0044774">
    <property type="term" value="P:mitotic DNA integrity checkpoint signaling"/>
    <property type="evidence" value="ECO:0007669"/>
    <property type="project" value="TreeGrafter"/>
</dbReference>
<dbReference type="GO" id="GO:0046975">
    <property type="term" value="F:histone H3K36 methyltransferase activity"/>
    <property type="evidence" value="ECO:0007669"/>
    <property type="project" value="TreeGrafter"/>
</dbReference>
<protein>
    <submittedName>
        <fullName evidence="4">Mos1 transposase HTH domain-containing protein</fullName>
    </submittedName>
</protein>
<dbReference type="GO" id="GO:0000014">
    <property type="term" value="F:single-stranded DNA endodeoxyribonuclease activity"/>
    <property type="evidence" value="ECO:0007669"/>
    <property type="project" value="TreeGrafter"/>
</dbReference>
<name>A0A914GQP3_GLORO</name>
<evidence type="ECO:0000259" key="2">
    <source>
        <dbReference type="Pfam" id="PF17906"/>
    </source>
</evidence>
<dbReference type="GO" id="GO:0042800">
    <property type="term" value="F:histone H3K4 methyltransferase activity"/>
    <property type="evidence" value="ECO:0007669"/>
    <property type="project" value="TreeGrafter"/>
</dbReference>
<evidence type="ECO:0000313" key="4">
    <source>
        <dbReference type="WBParaSite" id="Gr19_v10_g10512.t1"/>
    </source>
</evidence>
<reference evidence="4" key="1">
    <citation type="submission" date="2022-11" db="UniProtKB">
        <authorList>
            <consortium name="WormBaseParasite"/>
        </authorList>
    </citation>
    <scope>IDENTIFICATION</scope>
</reference>
<dbReference type="GO" id="GO:0003697">
    <property type="term" value="F:single-stranded DNA binding"/>
    <property type="evidence" value="ECO:0007669"/>
    <property type="project" value="TreeGrafter"/>
</dbReference>
<dbReference type="GO" id="GO:0000729">
    <property type="term" value="P:DNA double-strand break processing"/>
    <property type="evidence" value="ECO:0007669"/>
    <property type="project" value="TreeGrafter"/>
</dbReference>
<dbReference type="GO" id="GO:0005634">
    <property type="term" value="C:nucleus"/>
    <property type="evidence" value="ECO:0007669"/>
    <property type="project" value="TreeGrafter"/>
</dbReference>
<dbReference type="GO" id="GO:0003690">
    <property type="term" value="F:double-stranded DNA binding"/>
    <property type="evidence" value="ECO:0007669"/>
    <property type="project" value="TreeGrafter"/>
</dbReference>
<dbReference type="AlphaFoldDB" id="A0A914GQP3"/>
<dbReference type="GO" id="GO:0031297">
    <property type="term" value="P:replication fork processing"/>
    <property type="evidence" value="ECO:0007669"/>
    <property type="project" value="TreeGrafter"/>
</dbReference>
<dbReference type="GO" id="GO:0006303">
    <property type="term" value="P:double-strand break repair via nonhomologous end joining"/>
    <property type="evidence" value="ECO:0007669"/>
    <property type="project" value="TreeGrafter"/>
</dbReference>
<dbReference type="GO" id="GO:0015074">
    <property type="term" value="P:DNA integration"/>
    <property type="evidence" value="ECO:0007669"/>
    <property type="project" value="TreeGrafter"/>
</dbReference>
<dbReference type="PANTHER" id="PTHR46060">
    <property type="entry name" value="MARINER MOS1 TRANSPOSASE-LIKE PROTEIN"/>
    <property type="match status" value="1"/>
</dbReference>
<keyword evidence="3" id="KW-1185">Reference proteome</keyword>
<dbReference type="InterPro" id="IPR041426">
    <property type="entry name" value="Mos1_HTH"/>
</dbReference>
<evidence type="ECO:0000256" key="1">
    <source>
        <dbReference type="SAM" id="MobiDB-lite"/>
    </source>
</evidence>
<sequence length="102" mass="11736">MEPQVDKNEHFRYLFLFEFNKGSKASEASQNICAVYGEGATNERTAQRWFVRFREGVFDLKNTPHTGRRSAFDEERLNGLRQHDKNCTPRAGLGPCPMPSLE</sequence>
<dbReference type="Pfam" id="PF17906">
    <property type="entry name" value="HTH_48"/>
    <property type="match status" value="1"/>
</dbReference>
<dbReference type="GO" id="GO:0035861">
    <property type="term" value="C:site of double-strand break"/>
    <property type="evidence" value="ECO:0007669"/>
    <property type="project" value="TreeGrafter"/>
</dbReference>
<feature type="region of interest" description="Disordered" evidence="1">
    <location>
        <begin position="80"/>
        <end position="102"/>
    </location>
</feature>
<feature type="domain" description="Mos1 transposase HTH" evidence="2">
    <location>
        <begin position="9"/>
        <end position="56"/>
    </location>
</feature>
<dbReference type="WBParaSite" id="Gr19_v10_g10512.t1">
    <property type="protein sequence ID" value="Gr19_v10_g10512.t1"/>
    <property type="gene ID" value="Gr19_v10_g10512"/>
</dbReference>
<dbReference type="GO" id="GO:0000793">
    <property type="term" value="C:condensed chromosome"/>
    <property type="evidence" value="ECO:0007669"/>
    <property type="project" value="TreeGrafter"/>
</dbReference>